<dbReference type="Proteomes" id="UP001152622">
    <property type="component" value="Chromosome 7"/>
</dbReference>
<comment type="subcellular location">
    <subcellularLocation>
        <location evidence="2">Cell junction</location>
        <location evidence="2">Tight junction</location>
    </subcellularLocation>
    <subcellularLocation>
        <location evidence="1">Membrane</location>
        <topology evidence="1">Multi-pass membrane protein</topology>
    </subcellularLocation>
</comment>
<dbReference type="InterPro" id="IPR017974">
    <property type="entry name" value="Claudin_CS"/>
</dbReference>
<comment type="similarity">
    <text evidence="3">Belongs to the claudin family.</text>
</comment>
<dbReference type="PROSITE" id="PS01346">
    <property type="entry name" value="CLAUDIN"/>
    <property type="match status" value="1"/>
</dbReference>
<evidence type="ECO:0000256" key="8">
    <source>
        <dbReference type="ARBA" id="ARBA00023136"/>
    </source>
</evidence>
<gene>
    <name evidence="10" type="ORF">SKAU_G00215050</name>
</gene>
<evidence type="ECO:0000256" key="4">
    <source>
        <dbReference type="ARBA" id="ARBA00022427"/>
    </source>
</evidence>
<reference evidence="10" key="1">
    <citation type="journal article" date="2023" name="Science">
        <title>Genome structures resolve the early diversification of teleost fishes.</title>
        <authorList>
            <person name="Parey E."/>
            <person name="Louis A."/>
            <person name="Montfort J."/>
            <person name="Bouchez O."/>
            <person name="Roques C."/>
            <person name="Iampietro C."/>
            <person name="Lluch J."/>
            <person name="Castinel A."/>
            <person name="Donnadieu C."/>
            <person name="Desvignes T."/>
            <person name="Floi Bucao C."/>
            <person name="Jouanno E."/>
            <person name="Wen M."/>
            <person name="Mejri S."/>
            <person name="Dirks R."/>
            <person name="Jansen H."/>
            <person name="Henkel C."/>
            <person name="Chen W.J."/>
            <person name="Zahm M."/>
            <person name="Cabau C."/>
            <person name="Klopp C."/>
            <person name="Thompson A.W."/>
            <person name="Robinson-Rechavi M."/>
            <person name="Braasch I."/>
            <person name="Lecointre G."/>
            <person name="Bobe J."/>
            <person name="Postlethwait J.H."/>
            <person name="Berthelot C."/>
            <person name="Roest Crollius H."/>
            <person name="Guiguen Y."/>
        </authorList>
    </citation>
    <scope>NUCLEOTIDE SEQUENCE</scope>
    <source>
        <strain evidence="10">WJC10195</strain>
    </source>
</reference>
<name>A0A9Q1FA32_SYNKA</name>
<feature type="transmembrane region" description="Helical" evidence="9">
    <location>
        <begin position="85"/>
        <end position="106"/>
    </location>
</feature>
<proteinExistence type="inferred from homology"/>
<keyword evidence="11" id="KW-1185">Reference proteome</keyword>
<dbReference type="PRINTS" id="PR01872">
    <property type="entry name" value="CLAUDIN12"/>
</dbReference>
<dbReference type="InterPro" id="IPR013287">
    <property type="entry name" value="Claudin12"/>
</dbReference>
<dbReference type="GO" id="GO:0005886">
    <property type="term" value="C:plasma membrane"/>
    <property type="evidence" value="ECO:0007669"/>
    <property type="project" value="TreeGrafter"/>
</dbReference>
<keyword evidence="8 9" id="KW-0472">Membrane</keyword>
<evidence type="ECO:0000256" key="9">
    <source>
        <dbReference type="SAM" id="Phobius"/>
    </source>
</evidence>
<dbReference type="InterPro" id="IPR004031">
    <property type="entry name" value="PMP22/EMP/MP20/Claudin"/>
</dbReference>
<evidence type="ECO:0000256" key="2">
    <source>
        <dbReference type="ARBA" id="ARBA00004435"/>
    </source>
</evidence>
<evidence type="ECO:0000256" key="3">
    <source>
        <dbReference type="ARBA" id="ARBA00008295"/>
    </source>
</evidence>
<organism evidence="10 11">
    <name type="scientific">Synaphobranchus kaupii</name>
    <name type="common">Kaup's arrowtooth eel</name>
    <dbReference type="NCBI Taxonomy" id="118154"/>
    <lineage>
        <taxon>Eukaryota</taxon>
        <taxon>Metazoa</taxon>
        <taxon>Chordata</taxon>
        <taxon>Craniata</taxon>
        <taxon>Vertebrata</taxon>
        <taxon>Euteleostomi</taxon>
        <taxon>Actinopterygii</taxon>
        <taxon>Neopterygii</taxon>
        <taxon>Teleostei</taxon>
        <taxon>Anguilliformes</taxon>
        <taxon>Synaphobranchidae</taxon>
        <taxon>Synaphobranchus</taxon>
    </lineage>
</organism>
<evidence type="ECO:0000256" key="6">
    <source>
        <dbReference type="ARBA" id="ARBA00022949"/>
    </source>
</evidence>
<feature type="transmembrane region" description="Helical" evidence="9">
    <location>
        <begin position="127"/>
        <end position="154"/>
    </location>
</feature>
<evidence type="ECO:0008006" key="12">
    <source>
        <dbReference type="Google" id="ProtNLM"/>
    </source>
</evidence>
<feature type="transmembrane region" description="Helical" evidence="9">
    <location>
        <begin position="174"/>
        <end position="197"/>
    </location>
</feature>
<keyword evidence="7 9" id="KW-1133">Transmembrane helix</keyword>
<dbReference type="Gene3D" id="1.20.140.150">
    <property type="match status" value="1"/>
</dbReference>
<feature type="transmembrane region" description="Helical" evidence="9">
    <location>
        <begin position="12"/>
        <end position="33"/>
    </location>
</feature>
<sequence>MSCRDIHATTVFAFIIALVSVGGLLVATLVPQWRVTRLITFNRNARNVTVYDGLWAKCVCQEGSSSCYFYDSEWYARVDQLDLRILQFALPFSILFSSLSLLLSMCGMCKTACCAAAPEVNSKSKCLVNSAGCQLVAGMFLFLAGGIAMAPSVWFLFYTKEMNRKYDSIFSDDFAAYVAIGCSGGLLLAALLLFMWYCMCKRLPSPFWLPFPAMSQSFSTQPLTSNGYPSPVYAPQTYVPQVYAPSVLDAQAYAQSQYAPSVGPQSQYAQSVGPQSQYAQSVGPQSAPHVFMSQISAPDGYGSEAGTSQAYGSHGYAPSQAYGSSYGGPRYSTRSRLSAIEIDIPVITQEH</sequence>
<dbReference type="PANTHER" id="PTHR16703:SF3">
    <property type="entry name" value="CLAUDIN-12"/>
    <property type="match status" value="1"/>
</dbReference>
<dbReference type="EMBL" id="JAINUF010000007">
    <property type="protein sequence ID" value="KAJ8353938.1"/>
    <property type="molecule type" value="Genomic_DNA"/>
</dbReference>
<keyword evidence="5 9" id="KW-0812">Transmembrane</keyword>
<evidence type="ECO:0000256" key="1">
    <source>
        <dbReference type="ARBA" id="ARBA00004141"/>
    </source>
</evidence>
<evidence type="ECO:0000256" key="7">
    <source>
        <dbReference type="ARBA" id="ARBA00022989"/>
    </source>
</evidence>
<evidence type="ECO:0000313" key="10">
    <source>
        <dbReference type="EMBL" id="KAJ8353938.1"/>
    </source>
</evidence>
<evidence type="ECO:0000313" key="11">
    <source>
        <dbReference type="Proteomes" id="UP001152622"/>
    </source>
</evidence>
<keyword evidence="4" id="KW-0796">Tight junction</keyword>
<dbReference type="Pfam" id="PF00822">
    <property type="entry name" value="PMP22_Claudin"/>
    <property type="match status" value="1"/>
</dbReference>
<dbReference type="PANTHER" id="PTHR16703">
    <property type="entry name" value="CLAUDIN-12"/>
    <property type="match status" value="1"/>
</dbReference>
<comment type="caution">
    <text evidence="10">The sequence shown here is derived from an EMBL/GenBank/DDBJ whole genome shotgun (WGS) entry which is preliminary data.</text>
</comment>
<accession>A0A9Q1FA32</accession>
<dbReference type="GO" id="GO:0005923">
    <property type="term" value="C:bicellular tight junction"/>
    <property type="evidence" value="ECO:0007669"/>
    <property type="project" value="UniProtKB-SubCell"/>
</dbReference>
<protein>
    <recommendedName>
        <fullName evidence="12">Claudin 12</fullName>
    </recommendedName>
</protein>
<dbReference type="AlphaFoldDB" id="A0A9Q1FA32"/>
<keyword evidence="6" id="KW-0965">Cell junction</keyword>
<evidence type="ECO:0000256" key="5">
    <source>
        <dbReference type="ARBA" id="ARBA00022692"/>
    </source>
</evidence>
<dbReference type="OrthoDB" id="3031595at2759"/>